<dbReference type="AlphaFoldDB" id="A0A9N9E524"/>
<dbReference type="InterPro" id="IPR019140">
    <property type="entry name" value="MCM_complex-bd"/>
</dbReference>
<sequence length="253" mass="28798">MIPIFSSSECIEKPLDVVRYLLELESNSSDQLALGQATIPEYFKTIFELGGKVNQIPSLNDVSCVYDIPQYTLVRFRAMIQNTGFGHEVFVSSYEMVNNDGIKQRKFHKYSDEIILKDENLNDVLESLNSPTNEFSERQLFYCTSVPGETQSRLKSVTDIEGLHPNNLNKKHMAAVVKIYEKEDSFKVTDVVEFIGVLNYPRKATNDANESQCEEFNVLYENTASCYTPSVHVIFYRKLHPTGNPLIPTTNLS</sequence>
<evidence type="ECO:0000313" key="4">
    <source>
        <dbReference type="Proteomes" id="UP000789375"/>
    </source>
</evidence>
<keyword evidence="4" id="KW-1185">Reference proteome</keyword>
<comment type="caution">
    <text evidence="3">The sequence shown here is derived from an EMBL/GenBank/DDBJ whole genome shotgun (WGS) entry which is preliminary data.</text>
</comment>
<dbReference type="GO" id="GO:0006261">
    <property type="term" value="P:DNA-templated DNA replication"/>
    <property type="evidence" value="ECO:0007669"/>
    <property type="project" value="TreeGrafter"/>
</dbReference>
<dbReference type="Proteomes" id="UP000789375">
    <property type="component" value="Unassembled WGS sequence"/>
</dbReference>
<accession>A0A9N9E524</accession>
<dbReference type="PANTHER" id="PTHR13489">
    <property type="entry name" value="MINI-CHROMOSOME MAINTENANCE COMPLEX-BINDING PROTEIN"/>
    <property type="match status" value="1"/>
</dbReference>
<reference evidence="3" key="1">
    <citation type="submission" date="2021-06" db="EMBL/GenBank/DDBJ databases">
        <authorList>
            <person name="Kallberg Y."/>
            <person name="Tangrot J."/>
            <person name="Rosling A."/>
        </authorList>
    </citation>
    <scope>NUCLEOTIDE SEQUENCE</scope>
    <source>
        <strain evidence="3">87-6 pot B 2015</strain>
    </source>
</reference>
<comment type="subcellular location">
    <subcellularLocation>
        <location evidence="1">Nucleus</location>
    </subcellularLocation>
</comment>
<dbReference type="GO" id="GO:0003682">
    <property type="term" value="F:chromatin binding"/>
    <property type="evidence" value="ECO:0007669"/>
    <property type="project" value="TreeGrafter"/>
</dbReference>
<dbReference type="EMBL" id="CAJVPP010005114">
    <property type="protein sequence ID" value="CAG8660113.1"/>
    <property type="molecule type" value="Genomic_DNA"/>
</dbReference>
<keyword evidence="2" id="KW-0539">Nucleus</keyword>
<protein>
    <submittedName>
        <fullName evidence="3">12722_t:CDS:1</fullName>
    </submittedName>
</protein>
<name>A0A9N9E524_FUNMO</name>
<dbReference type="PANTHER" id="PTHR13489:SF0">
    <property type="entry name" value="MINI-CHROMOSOME MAINTENANCE COMPLEX-BINDING PROTEIN"/>
    <property type="match status" value="1"/>
</dbReference>
<proteinExistence type="predicted"/>
<evidence type="ECO:0000313" key="3">
    <source>
        <dbReference type="EMBL" id="CAG8660113.1"/>
    </source>
</evidence>
<organism evidence="3 4">
    <name type="scientific">Funneliformis mosseae</name>
    <name type="common">Endomycorrhizal fungus</name>
    <name type="synonym">Glomus mosseae</name>
    <dbReference type="NCBI Taxonomy" id="27381"/>
    <lineage>
        <taxon>Eukaryota</taxon>
        <taxon>Fungi</taxon>
        <taxon>Fungi incertae sedis</taxon>
        <taxon>Mucoromycota</taxon>
        <taxon>Glomeromycotina</taxon>
        <taxon>Glomeromycetes</taxon>
        <taxon>Glomerales</taxon>
        <taxon>Glomeraceae</taxon>
        <taxon>Funneliformis</taxon>
    </lineage>
</organism>
<feature type="non-terminal residue" evidence="3">
    <location>
        <position position="1"/>
    </location>
</feature>
<evidence type="ECO:0000256" key="1">
    <source>
        <dbReference type="ARBA" id="ARBA00004123"/>
    </source>
</evidence>
<dbReference type="GO" id="GO:0005634">
    <property type="term" value="C:nucleus"/>
    <property type="evidence" value="ECO:0007669"/>
    <property type="project" value="UniProtKB-SubCell"/>
</dbReference>
<gene>
    <name evidence="3" type="ORF">FMOSSE_LOCUS11896</name>
</gene>
<dbReference type="Pfam" id="PF09739">
    <property type="entry name" value="MCM_bind"/>
    <property type="match status" value="2"/>
</dbReference>
<evidence type="ECO:0000256" key="2">
    <source>
        <dbReference type="ARBA" id="ARBA00023242"/>
    </source>
</evidence>